<protein>
    <recommendedName>
        <fullName evidence="4">DUF4169 domain-containing protein</fullName>
    </recommendedName>
</protein>
<evidence type="ECO:0000313" key="3">
    <source>
        <dbReference type="Proteomes" id="UP001301152"/>
    </source>
</evidence>
<dbReference type="EMBL" id="JAPIUZ010000007">
    <property type="protein sequence ID" value="MCX2564557.1"/>
    <property type="molecule type" value="Genomic_DNA"/>
</dbReference>
<dbReference type="RefSeq" id="WP_086555237.1">
    <property type="nucleotide sequence ID" value="NZ_JAERKX010000019.1"/>
</dbReference>
<sequence length="63" mass="6874">MTDSSLPPSAGTNVSAKTLAAKAARAEKEAAALRANLRRRKQQARTRQEEQNNQIQSALPEKN</sequence>
<proteinExistence type="predicted"/>
<keyword evidence="3" id="KW-1185">Reference proteome</keyword>
<evidence type="ECO:0000256" key="1">
    <source>
        <dbReference type="SAM" id="MobiDB-lite"/>
    </source>
</evidence>
<comment type="caution">
    <text evidence="2">The sequence shown here is derived from an EMBL/GenBank/DDBJ whole genome shotgun (WGS) entry which is preliminary data.</text>
</comment>
<evidence type="ECO:0000313" key="2">
    <source>
        <dbReference type="EMBL" id="MCX2564557.1"/>
    </source>
</evidence>
<accession>A0ABT3QGZ2</accession>
<name>A0ABT3QGZ2_9PROT</name>
<gene>
    <name evidence="2" type="ORF">OQ497_11395</name>
</gene>
<reference evidence="2 3" key="1">
    <citation type="submission" date="2022-11" db="EMBL/GenBank/DDBJ databases">
        <title>Genome sequencing of Acetobacter type strain.</title>
        <authorList>
            <person name="Heo J."/>
            <person name="Lee D."/>
            <person name="Han B.-H."/>
            <person name="Hong S.-B."/>
            <person name="Kwon S.-W."/>
        </authorList>
    </citation>
    <scope>NUCLEOTIDE SEQUENCE [LARGE SCALE GENOMIC DNA]</scope>
    <source>
        <strain evidence="2 3">KACC 21253</strain>
    </source>
</reference>
<dbReference type="Proteomes" id="UP001301152">
    <property type="component" value="Unassembled WGS sequence"/>
</dbReference>
<evidence type="ECO:0008006" key="4">
    <source>
        <dbReference type="Google" id="ProtNLM"/>
    </source>
</evidence>
<organism evidence="2 3">
    <name type="scientific">Acetobacter thailandicus</name>
    <dbReference type="NCBI Taxonomy" id="1502842"/>
    <lineage>
        <taxon>Bacteria</taxon>
        <taxon>Pseudomonadati</taxon>
        <taxon>Pseudomonadota</taxon>
        <taxon>Alphaproteobacteria</taxon>
        <taxon>Acetobacterales</taxon>
        <taxon>Acetobacteraceae</taxon>
        <taxon>Acetobacter</taxon>
    </lineage>
</organism>
<feature type="region of interest" description="Disordered" evidence="1">
    <location>
        <begin position="37"/>
        <end position="63"/>
    </location>
</feature>